<evidence type="ECO:0000259" key="5">
    <source>
        <dbReference type="PROSITE" id="PS50011"/>
    </source>
</evidence>
<evidence type="ECO:0000256" key="1">
    <source>
        <dbReference type="ARBA" id="ARBA00022741"/>
    </source>
</evidence>
<evidence type="ECO:0000313" key="6">
    <source>
        <dbReference type="EMBL" id="CAK9876197.1"/>
    </source>
</evidence>
<dbReference type="SMART" id="SM00220">
    <property type="entry name" value="S_TKc"/>
    <property type="match status" value="1"/>
</dbReference>
<evidence type="ECO:0000313" key="7">
    <source>
        <dbReference type="Proteomes" id="UP001497522"/>
    </source>
</evidence>
<gene>
    <name evidence="6" type="ORF">CSSPJE1EN2_LOCUS18419</name>
</gene>
<dbReference type="EMBL" id="OZ023706">
    <property type="protein sequence ID" value="CAK9876197.1"/>
    <property type="molecule type" value="Genomic_DNA"/>
</dbReference>
<reference evidence="6" key="1">
    <citation type="submission" date="2024-03" db="EMBL/GenBank/DDBJ databases">
        <authorList>
            <consortium name="ELIXIR-Norway"/>
            <consortium name="Elixir Norway"/>
        </authorList>
    </citation>
    <scope>NUCLEOTIDE SEQUENCE</scope>
</reference>
<feature type="domain" description="Protein kinase" evidence="5">
    <location>
        <begin position="172"/>
        <end position="470"/>
    </location>
</feature>
<accession>A0ABP1BKP6</accession>
<feature type="region of interest" description="Disordered" evidence="3">
    <location>
        <begin position="640"/>
        <end position="666"/>
    </location>
</feature>
<sequence length="666" mass="74234">MAAAVAAAARRHVQRKAWWSMATLLIILTLFFLLSNKVVQGGGQPEDTLQTSMTAVASNNLNQTPIAAAAEIPFKLVRSGMAMDLLRTLVSVAIIFVVGLSTGFWWQMAKKVETPQQQQQQQQLQQPLHESSSHAEASSHGTGHGTSSSSPRELQVGSLEKFTLQEILTMTDYFKVVLGKGGQGTVYEASLPGPAEPRQKAAVKKLDRKKALDAVCSNSAEEIRNQDSVEKEFWSELRSISRLHHNNLVALLGYCIEGDQLFLIYEFMENGSLQQHLHKKKSEKTDSRHLLDWHQRMQVAVDVAQGLEYLHNYAKPTLVHRDIKPSNILFDAEMRAKIADFGLSKTQTVDPTTSMRLKGTPGYVDPVYYATGQANEKNDVYSYGVVLLELVTGKKAIEKKMILVDWCREFLHSDPDLWPLLLPKMVDDRINPSEYLQQQLLAVVQLAMECVDDVPDRRPSMREVVKRLYIADCEDGSSSEISNEDSSSNNGGLSNRMNGSPRARSYSRASSSNGWSTYVITETSVIIKYTVGNKKLAVRCKIWPTIKNLGLNKIEATLDDALMWKKGLWIYNASSSREFNVDDVNLRAEWQVGLRFSRNLLKAGDPRRNQGPFCIEYLALKDAEGLPIIEYHGDRSPLQPPHIESSVEPLATTGSCPSAAKGLNLS</sequence>
<feature type="compositionally biased region" description="Low complexity" evidence="3">
    <location>
        <begin position="116"/>
        <end position="150"/>
    </location>
</feature>
<dbReference type="InterPro" id="IPR000719">
    <property type="entry name" value="Prot_kinase_dom"/>
</dbReference>
<evidence type="ECO:0000256" key="4">
    <source>
        <dbReference type="SAM" id="Phobius"/>
    </source>
</evidence>
<dbReference type="PROSITE" id="PS50011">
    <property type="entry name" value="PROTEIN_KINASE_DOM"/>
    <property type="match status" value="1"/>
</dbReference>
<keyword evidence="4" id="KW-0472">Membrane</keyword>
<organism evidence="6 7">
    <name type="scientific">Sphagnum jensenii</name>
    <dbReference type="NCBI Taxonomy" id="128206"/>
    <lineage>
        <taxon>Eukaryota</taxon>
        <taxon>Viridiplantae</taxon>
        <taxon>Streptophyta</taxon>
        <taxon>Embryophyta</taxon>
        <taxon>Bryophyta</taxon>
        <taxon>Sphagnophytina</taxon>
        <taxon>Sphagnopsida</taxon>
        <taxon>Sphagnales</taxon>
        <taxon>Sphagnaceae</taxon>
        <taxon>Sphagnum</taxon>
    </lineage>
</organism>
<dbReference type="PANTHER" id="PTHR47989">
    <property type="entry name" value="OS01G0750732 PROTEIN"/>
    <property type="match status" value="1"/>
</dbReference>
<dbReference type="CDD" id="cd14066">
    <property type="entry name" value="STKc_IRAK"/>
    <property type="match status" value="1"/>
</dbReference>
<dbReference type="PROSITE" id="PS00108">
    <property type="entry name" value="PROTEIN_KINASE_ST"/>
    <property type="match status" value="1"/>
</dbReference>
<name>A0ABP1BKP6_9BRYO</name>
<evidence type="ECO:0000256" key="3">
    <source>
        <dbReference type="SAM" id="MobiDB-lite"/>
    </source>
</evidence>
<keyword evidence="4" id="KW-1133">Transmembrane helix</keyword>
<dbReference type="InterPro" id="IPR011009">
    <property type="entry name" value="Kinase-like_dom_sf"/>
</dbReference>
<keyword evidence="7" id="KW-1185">Reference proteome</keyword>
<dbReference type="InterPro" id="IPR008271">
    <property type="entry name" value="Ser/Thr_kinase_AS"/>
</dbReference>
<proteinExistence type="predicted"/>
<feature type="transmembrane region" description="Helical" evidence="4">
    <location>
        <begin position="85"/>
        <end position="106"/>
    </location>
</feature>
<dbReference type="PANTHER" id="PTHR47989:SF47">
    <property type="entry name" value="SERINE_THREONINE-PROTEIN KINASE PBL28-RELATED"/>
    <property type="match status" value="1"/>
</dbReference>
<protein>
    <recommendedName>
        <fullName evidence="5">Protein kinase domain-containing protein</fullName>
    </recommendedName>
</protein>
<keyword evidence="2" id="KW-0067">ATP-binding</keyword>
<dbReference type="Gene3D" id="3.30.200.20">
    <property type="entry name" value="Phosphorylase Kinase, domain 1"/>
    <property type="match status" value="1"/>
</dbReference>
<dbReference type="Proteomes" id="UP001497522">
    <property type="component" value="Chromosome 5"/>
</dbReference>
<evidence type="ECO:0000256" key="2">
    <source>
        <dbReference type="ARBA" id="ARBA00022840"/>
    </source>
</evidence>
<dbReference type="Gene3D" id="1.10.510.10">
    <property type="entry name" value="Transferase(Phosphotransferase) domain 1"/>
    <property type="match status" value="1"/>
</dbReference>
<feature type="region of interest" description="Disordered" evidence="3">
    <location>
        <begin position="476"/>
        <end position="510"/>
    </location>
</feature>
<feature type="compositionally biased region" description="Low complexity" evidence="3">
    <location>
        <begin position="478"/>
        <end position="510"/>
    </location>
</feature>
<keyword evidence="4" id="KW-0812">Transmembrane</keyword>
<dbReference type="SUPFAM" id="SSF56112">
    <property type="entry name" value="Protein kinase-like (PK-like)"/>
    <property type="match status" value="1"/>
</dbReference>
<keyword evidence="1" id="KW-0547">Nucleotide-binding</keyword>
<dbReference type="InterPro" id="IPR001245">
    <property type="entry name" value="Ser-Thr/Tyr_kinase_cat_dom"/>
</dbReference>
<feature type="transmembrane region" description="Helical" evidence="4">
    <location>
        <begin position="17"/>
        <end position="34"/>
    </location>
</feature>
<feature type="region of interest" description="Disordered" evidence="3">
    <location>
        <begin position="116"/>
        <end position="154"/>
    </location>
</feature>
<dbReference type="Pfam" id="PF07714">
    <property type="entry name" value="PK_Tyr_Ser-Thr"/>
    <property type="match status" value="1"/>
</dbReference>